<protein>
    <recommendedName>
        <fullName evidence="1">Integrase zinc-binding domain-containing protein</fullName>
    </recommendedName>
</protein>
<evidence type="ECO:0000313" key="2">
    <source>
        <dbReference type="EMBL" id="CAG2218016.1"/>
    </source>
</evidence>
<dbReference type="Pfam" id="PF17921">
    <property type="entry name" value="Integrase_H2C2"/>
    <property type="match status" value="1"/>
</dbReference>
<gene>
    <name evidence="2" type="ORF">MEDL_31642</name>
</gene>
<dbReference type="Gene3D" id="1.10.340.70">
    <property type="match status" value="1"/>
</dbReference>
<evidence type="ECO:0000313" key="3">
    <source>
        <dbReference type="Proteomes" id="UP000683360"/>
    </source>
</evidence>
<reference evidence="2" key="1">
    <citation type="submission" date="2021-03" db="EMBL/GenBank/DDBJ databases">
        <authorList>
            <person name="Bekaert M."/>
        </authorList>
    </citation>
    <scope>NUCLEOTIDE SEQUENCE</scope>
</reference>
<dbReference type="Proteomes" id="UP000683360">
    <property type="component" value="Unassembled WGS sequence"/>
</dbReference>
<dbReference type="AlphaFoldDB" id="A0A8S3SIT0"/>
<feature type="domain" description="Integrase zinc-binding" evidence="1">
    <location>
        <begin position="378"/>
        <end position="436"/>
    </location>
</feature>
<sequence length="455" mass="52219">MRRSDNISRVFVSESITIPANSEVILEGKSHQSELIDTRYASVEPCSEKTSNILIFRCLVDPFKDKIPVRVANLENFPVKLMKNVLLGKMHPVIDYEQVVELDKDAELCKDRNSRLVNRVCSSDICNLRDEKGDFSCPRIPFQWSSPVSKIQQVYTGDDIKGADSLENKAKIPKLPDHLTELEKSCVNVKDEVFKQKLAEVLIKNQQAFAKNKLELGTCSIVKHRINTGNAIPVRQPLRRTPKAFEGEEEKYLKDQLEAGVITPSKSSWASPVVLVRKKDKTVRWCIDFRRVNDVNVSNWFTGYTSKEIEAIQREDTELGRLHKWKDTGSCPTRDQVVQYSPAIRKYWLNFNNIELVEGVLYQKRVHSTGTSSLQILVPKVLRQEVITMCHDHIFGAHMGVSKTIEKLKSQFHWYCMGIDVKSHIKHCPVCNRFKKSKKPRASLQNFIVGHQWTE</sequence>
<evidence type="ECO:0000259" key="1">
    <source>
        <dbReference type="Pfam" id="PF17921"/>
    </source>
</evidence>
<dbReference type="EMBL" id="CAJPWZ010001583">
    <property type="protein sequence ID" value="CAG2218016.1"/>
    <property type="molecule type" value="Genomic_DNA"/>
</dbReference>
<dbReference type="FunFam" id="1.10.340.70:FF:000001">
    <property type="entry name" value="Retrovirus-related Pol polyprotein from transposon gypsy-like Protein"/>
    <property type="match status" value="1"/>
</dbReference>
<dbReference type="PANTHER" id="PTHR37984:SF5">
    <property type="entry name" value="PROTEIN NYNRIN-LIKE"/>
    <property type="match status" value="1"/>
</dbReference>
<dbReference type="PANTHER" id="PTHR37984">
    <property type="entry name" value="PROTEIN CBG26694"/>
    <property type="match status" value="1"/>
</dbReference>
<dbReference type="InterPro" id="IPR050951">
    <property type="entry name" value="Retrovirus_Pol_polyprotein"/>
</dbReference>
<comment type="caution">
    <text evidence="2">The sequence shown here is derived from an EMBL/GenBank/DDBJ whole genome shotgun (WGS) entry which is preliminary data.</text>
</comment>
<proteinExistence type="predicted"/>
<name>A0A8S3SIT0_MYTED</name>
<keyword evidence="3" id="KW-1185">Reference proteome</keyword>
<dbReference type="Gene3D" id="3.10.10.10">
    <property type="entry name" value="HIV Type 1 Reverse Transcriptase, subunit A, domain 1"/>
    <property type="match status" value="1"/>
</dbReference>
<accession>A0A8S3SIT0</accession>
<dbReference type="OrthoDB" id="10064107at2759"/>
<dbReference type="InterPro" id="IPR043502">
    <property type="entry name" value="DNA/RNA_pol_sf"/>
</dbReference>
<dbReference type="InterPro" id="IPR041588">
    <property type="entry name" value="Integrase_H2C2"/>
</dbReference>
<dbReference type="SUPFAM" id="SSF56672">
    <property type="entry name" value="DNA/RNA polymerases"/>
    <property type="match status" value="1"/>
</dbReference>
<organism evidence="2 3">
    <name type="scientific">Mytilus edulis</name>
    <name type="common">Blue mussel</name>
    <dbReference type="NCBI Taxonomy" id="6550"/>
    <lineage>
        <taxon>Eukaryota</taxon>
        <taxon>Metazoa</taxon>
        <taxon>Spiralia</taxon>
        <taxon>Lophotrochozoa</taxon>
        <taxon>Mollusca</taxon>
        <taxon>Bivalvia</taxon>
        <taxon>Autobranchia</taxon>
        <taxon>Pteriomorphia</taxon>
        <taxon>Mytilida</taxon>
        <taxon>Mytiloidea</taxon>
        <taxon>Mytilidae</taxon>
        <taxon>Mytilinae</taxon>
        <taxon>Mytilus</taxon>
    </lineage>
</organism>